<organism evidence="2">
    <name type="scientific">Absidia glauca</name>
    <name type="common">Pin mould</name>
    <dbReference type="NCBI Taxonomy" id="4829"/>
    <lineage>
        <taxon>Eukaryota</taxon>
        <taxon>Fungi</taxon>
        <taxon>Fungi incertae sedis</taxon>
        <taxon>Mucoromycota</taxon>
        <taxon>Mucoromycotina</taxon>
        <taxon>Mucoromycetes</taxon>
        <taxon>Mucorales</taxon>
        <taxon>Cunninghamellaceae</taxon>
        <taxon>Absidia</taxon>
    </lineage>
</organism>
<evidence type="ECO:0000313" key="3">
    <source>
        <dbReference type="Proteomes" id="UP000078561"/>
    </source>
</evidence>
<dbReference type="Proteomes" id="UP000078561">
    <property type="component" value="Unassembled WGS sequence"/>
</dbReference>
<keyword evidence="3" id="KW-1185">Reference proteome</keyword>
<sequence>MNASHQHYMRHNSALSTLPGLSISTSTSCASSIHTTSHTDIACSSPYYYYSSPSSSPTTISHGASQLPLQSSYRPLDKRSQSVSVRLRRRTSSSVSPPQRSASACSTLLKEVSLVHHHHLSAESPINPVIRHSAIDVVPAARDDLSPPPPPQQQQWWDDSQLALELADDLPPNHLSSTSHRNIKTKLHQWFLSPKKQPFLPDQSSRRRHLFSKWRT</sequence>
<dbReference type="InParanoid" id="A0A168PGI1"/>
<gene>
    <name evidence="2" type="primary">ABSGL_08126.1 scaffold 9591</name>
</gene>
<feature type="compositionally biased region" description="Polar residues" evidence="1">
    <location>
        <begin position="59"/>
        <end position="73"/>
    </location>
</feature>
<name>A0A168PGI1_ABSGL</name>
<protein>
    <submittedName>
        <fullName evidence="2">Uncharacterized protein</fullName>
    </submittedName>
</protein>
<feature type="region of interest" description="Disordered" evidence="1">
    <location>
        <begin position="59"/>
        <end position="102"/>
    </location>
</feature>
<feature type="compositionally biased region" description="Low complexity" evidence="1">
    <location>
        <begin position="92"/>
        <end position="102"/>
    </location>
</feature>
<evidence type="ECO:0000313" key="2">
    <source>
        <dbReference type="EMBL" id="SAM02347.1"/>
    </source>
</evidence>
<dbReference type="AlphaFoldDB" id="A0A168PGI1"/>
<evidence type="ECO:0000256" key="1">
    <source>
        <dbReference type="SAM" id="MobiDB-lite"/>
    </source>
</evidence>
<reference evidence="2" key="1">
    <citation type="submission" date="2016-04" db="EMBL/GenBank/DDBJ databases">
        <authorList>
            <person name="Evans L.H."/>
            <person name="Alamgir A."/>
            <person name="Owens N."/>
            <person name="Weber N.D."/>
            <person name="Virtaneva K."/>
            <person name="Barbian K."/>
            <person name="Babar A."/>
            <person name="Rosenke K."/>
        </authorList>
    </citation>
    <scope>NUCLEOTIDE SEQUENCE [LARGE SCALE GENOMIC DNA]</scope>
    <source>
        <strain evidence="2">CBS 101.48</strain>
    </source>
</reference>
<dbReference type="EMBL" id="LT553804">
    <property type="protein sequence ID" value="SAM02347.1"/>
    <property type="molecule type" value="Genomic_DNA"/>
</dbReference>
<proteinExistence type="predicted"/>
<accession>A0A168PGI1</accession>